<dbReference type="PANTHER" id="PTHR43639">
    <property type="entry name" value="OXIDOREDUCTASE, SHORT-CHAIN DEHYDROGENASE/REDUCTASE FAMILY (AFU_ORTHOLOGUE AFUA_5G02870)"/>
    <property type="match status" value="1"/>
</dbReference>
<dbReference type="EMBL" id="PYGB01000009">
    <property type="protein sequence ID" value="PSK84073.1"/>
    <property type="molecule type" value="Genomic_DNA"/>
</dbReference>
<dbReference type="RefSeq" id="WP_085897163.1">
    <property type="nucleotide sequence ID" value="NZ_FWFY01000009.1"/>
</dbReference>
<name>A0A1X6ZRX0_9RHOB</name>
<dbReference type="OrthoDB" id="9789398at2"/>
<sequence>MESGTGFEAVHPDLRDASVFLTGGASGIGAALVEAFLRQGARVAFFDRADASVAVEEMEARTGNRPLFVQGDVTDTPALMAAIDTAATAHGPVTVLVSNAADDTRHDAQEMTEAEWDACLAVNLKPYFFAAQKVAPMMEAAGGGAIVNMSSGSYLMGVPRLSAYVAANAAIMGLTRSLAREWGGRGIRVNAVAPGWVMTERQKALWASPEAVEKHSQRQCLPELMQPEDIAGGVLFLASGAARMVTSQMLVIDAGVSVTG</sequence>
<keyword evidence="2 5" id="KW-0560">Oxidoreductase</keyword>
<accession>A0A1X6ZRX0</accession>
<dbReference type="SUPFAM" id="SSF51735">
    <property type="entry name" value="NAD(P)-binding Rossmann-fold domains"/>
    <property type="match status" value="1"/>
</dbReference>
<dbReference type="InterPro" id="IPR036291">
    <property type="entry name" value="NAD(P)-bd_dom_sf"/>
</dbReference>
<comment type="similarity">
    <text evidence="1">Belongs to the short-chain dehydrogenases/reductases (SDR) family.</text>
</comment>
<dbReference type="Proteomes" id="UP000193495">
    <property type="component" value="Unassembled WGS sequence"/>
</dbReference>
<organism evidence="5 6">
    <name type="scientific">Limimaricola soesokkakensis</name>
    <dbReference type="NCBI Taxonomy" id="1343159"/>
    <lineage>
        <taxon>Bacteria</taxon>
        <taxon>Pseudomonadati</taxon>
        <taxon>Pseudomonadota</taxon>
        <taxon>Alphaproteobacteria</taxon>
        <taxon>Rhodobacterales</taxon>
        <taxon>Paracoccaceae</taxon>
        <taxon>Limimaricola</taxon>
    </lineage>
</organism>
<evidence type="ECO:0000256" key="2">
    <source>
        <dbReference type="ARBA" id="ARBA00023002"/>
    </source>
</evidence>
<dbReference type="Proteomes" id="UP000240624">
    <property type="component" value="Unassembled WGS sequence"/>
</dbReference>
<evidence type="ECO:0000259" key="3">
    <source>
        <dbReference type="SMART" id="SM00822"/>
    </source>
</evidence>
<protein>
    <submittedName>
        <fullName evidence="5">3-oxoacyl-[acyl-carrier-protein] reductase FabG</fullName>
        <ecNumber evidence="5">1.1.1.100</ecNumber>
    </submittedName>
    <submittedName>
        <fullName evidence="4">NAD(P)-dependent dehydrogenase (Short-subunit alcohol dehydrogenase family)</fullName>
    </submittedName>
</protein>
<evidence type="ECO:0000313" key="7">
    <source>
        <dbReference type="Proteomes" id="UP000240624"/>
    </source>
</evidence>
<evidence type="ECO:0000313" key="4">
    <source>
        <dbReference type="EMBL" id="PSK84073.1"/>
    </source>
</evidence>
<feature type="domain" description="Ketoreductase" evidence="3">
    <location>
        <begin position="17"/>
        <end position="196"/>
    </location>
</feature>
<evidence type="ECO:0000256" key="1">
    <source>
        <dbReference type="ARBA" id="ARBA00006484"/>
    </source>
</evidence>
<dbReference type="EMBL" id="FWFY01000009">
    <property type="protein sequence ID" value="SLN59492.1"/>
    <property type="molecule type" value="Genomic_DNA"/>
</dbReference>
<reference evidence="5 6" key="1">
    <citation type="submission" date="2017-03" db="EMBL/GenBank/DDBJ databases">
        <authorList>
            <person name="Afonso C.L."/>
            <person name="Miller P.J."/>
            <person name="Scott M.A."/>
            <person name="Spackman E."/>
            <person name="Goraichik I."/>
            <person name="Dimitrov K.M."/>
            <person name="Suarez D.L."/>
            <person name="Swayne D.E."/>
        </authorList>
    </citation>
    <scope>NUCLEOTIDE SEQUENCE [LARGE SCALE GENOMIC DNA]</scope>
    <source>
        <strain evidence="5 6">CECT 8367</strain>
    </source>
</reference>
<dbReference type="Pfam" id="PF13561">
    <property type="entry name" value="adh_short_C2"/>
    <property type="match status" value="1"/>
</dbReference>
<proteinExistence type="inferred from homology"/>
<dbReference type="InterPro" id="IPR057326">
    <property type="entry name" value="KR_dom"/>
</dbReference>
<gene>
    <name evidence="5" type="primary">fabG_8</name>
    <name evidence="4" type="ORF">CLV79_10946</name>
    <name evidence="5" type="ORF">LOS8367_02851</name>
</gene>
<evidence type="ECO:0000313" key="5">
    <source>
        <dbReference type="EMBL" id="SLN59492.1"/>
    </source>
</evidence>
<reference evidence="4 7" key="2">
    <citation type="submission" date="2018-03" db="EMBL/GenBank/DDBJ databases">
        <title>Genomic Encyclopedia of Archaeal and Bacterial Type Strains, Phase II (KMG-II): from individual species to whole genera.</title>
        <authorList>
            <person name="Goeker M."/>
        </authorList>
    </citation>
    <scope>NUCLEOTIDE SEQUENCE [LARGE SCALE GENOMIC DNA]</scope>
    <source>
        <strain evidence="4 7">DSM 29956</strain>
    </source>
</reference>
<dbReference type="Gene3D" id="3.40.50.720">
    <property type="entry name" value="NAD(P)-binding Rossmann-like Domain"/>
    <property type="match status" value="1"/>
</dbReference>
<dbReference type="CDD" id="cd05233">
    <property type="entry name" value="SDR_c"/>
    <property type="match status" value="1"/>
</dbReference>
<evidence type="ECO:0000313" key="6">
    <source>
        <dbReference type="Proteomes" id="UP000193495"/>
    </source>
</evidence>
<dbReference type="InterPro" id="IPR002347">
    <property type="entry name" value="SDR_fam"/>
</dbReference>
<dbReference type="PRINTS" id="PR00081">
    <property type="entry name" value="GDHRDH"/>
</dbReference>
<dbReference type="PRINTS" id="PR00080">
    <property type="entry name" value="SDRFAMILY"/>
</dbReference>
<dbReference type="SMART" id="SM00822">
    <property type="entry name" value="PKS_KR"/>
    <property type="match status" value="1"/>
</dbReference>
<keyword evidence="7" id="KW-1185">Reference proteome</keyword>
<dbReference type="AlphaFoldDB" id="A0A1X6ZRX0"/>
<dbReference type="EC" id="1.1.1.100" evidence="5"/>
<dbReference type="FunFam" id="3.40.50.720:FF:000084">
    <property type="entry name" value="Short-chain dehydrogenase reductase"/>
    <property type="match status" value="1"/>
</dbReference>
<dbReference type="GO" id="GO:0004316">
    <property type="term" value="F:3-oxoacyl-[acyl-carrier-protein] reductase (NADPH) activity"/>
    <property type="evidence" value="ECO:0007669"/>
    <property type="project" value="UniProtKB-EC"/>
</dbReference>
<dbReference type="PANTHER" id="PTHR43639:SF1">
    <property type="entry name" value="SHORT-CHAIN DEHYDROGENASE_REDUCTASE FAMILY PROTEIN"/>
    <property type="match status" value="1"/>
</dbReference>